<gene>
    <name evidence="2" type="ORF">METZ01_LOCUS511693</name>
</gene>
<accession>A0A383EQD5</accession>
<dbReference type="AlphaFoldDB" id="A0A383EQD5"/>
<sequence length="159" mass="17843">MASTDSHGPNLRRVSILARWMLGGWNALEAPASDQITSYEVRHSSSPAAPADHRRLSAQPAQYKQLAVSGQDTSKAQKGGDAFLEIEHQRPRFRLRGTGFVRRGWDRISWTTQDVEVQYASTNDSRSRAWGAELMLRGQVGCPRPATNVIRRRSISRTR</sequence>
<evidence type="ECO:0000313" key="2">
    <source>
        <dbReference type="EMBL" id="SVE58839.1"/>
    </source>
</evidence>
<feature type="region of interest" description="Disordered" evidence="1">
    <location>
        <begin position="39"/>
        <end position="59"/>
    </location>
</feature>
<protein>
    <submittedName>
        <fullName evidence="2">Uncharacterized protein</fullName>
    </submittedName>
</protein>
<reference evidence="2" key="1">
    <citation type="submission" date="2018-05" db="EMBL/GenBank/DDBJ databases">
        <authorList>
            <person name="Lanie J.A."/>
            <person name="Ng W.-L."/>
            <person name="Kazmierczak K.M."/>
            <person name="Andrzejewski T.M."/>
            <person name="Davidsen T.M."/>
            <person name="Wayne K.J."/>
            <person name="Tettelin H."/>
            <person name="Glass J.I."/>
            <person name="Rusch D."/>
            <person name="Podicherti R."/>
            <person name="Tsui H.-C.T."/>
            <person name="Winkler M.E."/>
        </authorList>
    </citation>
    <scope>NUCLEOTIDE SEQUENCE</scope>
</reference>
<proteinExistence type="predicted"/>
<organism evidence="2">
    <name type="scientific">marine metagenome</name>
    <dbReference type="NCBI Taxonomy" id="408172"/>
    <lineage>
        <taxon>unclassified sequences</taxon>
        <taxon>metagenomes</taxon>
        <taxon>ecological metagenomes</taxon>
    </lineage>
</organism>
<name>A0A383EQD5_9ZZZZ</name>
<dbReference type="EMBL" id="UINC01227801">
    <property type="protein sequence ID" value="SVE58839.1"/>
    <property type="molecule type" value="Genomic_DNA"/>
</dbReference>
<evidence type="ECO:0000256" key="1">
    <source>
        <dbReference type="SAM" id="MobiDB-lite"/>
    </source>
</evidence>